<dbReference type="NCBIfam" id="TIGR01730">
    <property type="entry name" value="RND_mfp"/>
    <property type="match status" value="1"/>
</dbReference>
<dbReference type="Proteomes" id="UP000823786">
    <property type="component" value="Unassembled WGS sequence"/>
</dbReference>
<protein>
    <submittedName>
        <fullName evidence="6">Cu(I)/Ag(I) efflux system membrane fusion protein</fullName>
    </submittedName>
</protein>
<evidence type="ECO:0000259" key="5">
    <source>
        <dbReference type="Pfam" id="PF25975"/>
    </source>
</evidence>
<comment type="caution">
    <text evidence="6">The sequence shown here is derived from an EMBL/GenBank/DDBJ whole genome shotgun (WGS) entry which is preliminary data.</text>
</comment>
<dbReference type="RefSeq" id="WP_062610126.1">
    <property type="nucleotide sequence ID" value="NZ_JAGGJV010000001.1"/>
</dbReference>
<feature type="domain" description="CusB-like barrel-sandwich hybrid" evidence="3">
    <location>
        <begin position="189"/>
        <end position="307"/>
    </location>
</feature>
<dbReference type="Gene3D" id="2.40.30.170">
    <property type="match status" value="1"/>
</dbReference>
<dbReference type="SUPFAM" id="SSF111369">
    <property type="entry name" value="HlyD-like secretion proteins"/>
    <property type="match status" value="1"/>
</dbReference>
<sequence>MTTPRFIATVSLAAFVGGGGYWAGKNDLGSWLRNKPAEVAMAADDDGKPEPTGAIIYYSHPDGAAEYSAGAKNTDDGRPFVAVRESEDVKFDAKGAVLPSDTASASSERKLLYYRNPMGLPDTSTVPKKDSMGMDYLPVYDGEVTDSSTVKVSLGKLQRTGVKTALAEMTTVSRKIRVPGTVSLDERLVSIISMRADAFVEDVANVTTGDRIKKGENLFHFYSKEIATAGAEYATEMRNGGKAGPDTGSALRLKNLGVPTATINSIATDRKVPQSISYTSPRDGVVLERMVVSGMMAEAGDILFRIADVSKVWVIADVPEYELSAVRKGAVVSVNVRNLPGKVFTGKVDLIYPEVQMQTRTTKVRIELPNPDGQLMPNIYAEVEIEAGAGNRVVAVPNNSVIDTGDRQIVFLDKGEGKFEPVDVTLGIRGEDVTEVTNGVAAGDRVVVSANFLLDAESNLNAALSALTPDEVKP</sequence>
<evidence type="ECO:0000313" key="7">
    <source>
        <dbReference type="Proteomes" id="UP000823786"/>
    </source>
</evidence>
<proteinExistence type="inferred from homology"/>
<dbReference type="EMBL" id="JAGGJV010000001">
    <property type="protein sequence ID" value="MBP1857264.1"/>
    <property type="molecule type" value="Genomic_DNA"/>
</dbReference>
<feature type="domain" description="CzcB-like C-terminal circularly permuted SH3-like" evidence="5">
    <location>
        <begin position="394"/>
        <end position="454"/>
    </location>
</feature>
<dbReference type="InterPro" id="IPR058649">
    <property type="entry name" value="CzcB_C"/>
</dbReference>
<dbReference type="Pfam" id="PF25954">
    <property type="entry name" value="Beta-barrel_RND_2"/>
    <property type="match status" value="1"/>
</dbReference>
<evidence type="ECO:0000256" key="2">
    <source>
        <dbReference type="ARBA" id="ARBA00022448"/>
    </source>
</evidence>
<evidence type="ECO:0000259" key="4">
    <source>
        <dbReference type="Pfam" id="PF25954"/>
    </source>
</evidence>
<dbReference type="Pfam" id="PF25919">
    <property type="entry name" value="BSH_CusB"/>
    <property type="match status" value="1"/>
</dbReference>
<evidence type="ECO:0000256" key="1">
    <source>
        <dbReference type="ARBA" id="ARBA00009477"/>
    </source>
</evidence>
<keyword evidence="7" id="KW-1185">Reference proteome</keyword>
<feature type="domain" description="CusB-like beta-barrel" evidence="4">
    <location>
        <begin position="311"/>
        <end position="387"/>
    </location>
</feature>
<dbReference type="Pfam" id="PF25975">
    <property type="entry name" value="CzcB_C"/>
    <property type="match status" value="1"/>
</dbReference>
<dbReference type="InterPro" id="IPR058790">
    <property type="entry name" value="BSH_CusB"/>
</dbReference>
<accession>A0ABS4EH35</accession>
<dbReference type="PANTHER" id="PTHR30097">
    <property type="entry name" value="CATION EFFLUX SYSTEM PROTEIN CUSB"/>
    <property type="match status" value="1"/>
</dbReference>
<dbReference type="InterPro" id="IPR051909">
    <property type="entry name" value="MFP_Cation_Efflux"/>
</dbReference>
<dbReference type="PANTHER" id="PTHR30097:SF15">
    <property type="entry name" value="CATION EFFLUX SYSTEM PROTEIN CUSB"/>
    <property type="match status" value="1"/>
</dbReference>
<organism evidence="6 7">
    <name type="scientific">Rhizobium herbae</name>
    <dbReference type="NCBI Taxonomy" id="508661"/>
    <lineage>
        <taxon>Bacteria</taxon>
        <taxon>Pseudomonadati</taxon>
        <taxon>Pseudomonadota</taxon>
        <taxon>Alphaproteobacteria</taxon>
        <taxon>Hyphomicrobiales</taxon>
        <taxon>Rhizobiaceae</taxon>
        <taxon>Rhizobium/Agrobacterium group</taxon>
        <taxon>Rhizobium</taxon>
    </lineage>
</organism>
<dbReference type="InterPro" id="IPR058792">
    <property type="entry name" value="Beta-barrel_RND_2"/>
</dbReference>
<name>A0ABS4EH35_9HYPH</name>
<gene>
    <name evidence="6" type="ORF">J2Z75_000744</name>
</gene>
<evidence type="ECO:0000259" key="3">
    <source>
        <dbReference type="Pfam" id="PF25919"/>
    </source>
</evidence>
<keyword evidence="2" id="KW-0813">Transport</keyword>
<evidence type="ECO:0000313" key="6">
    <source>
        <dbReference type="EMBL" id="MBP1857264.1"/>
    </source>
</evidence>
<reference evidence="6 7" key="1">
    <citation type="submission" date="2021-03" db="EMBL/GenBank/DDBJ databases">
        <title>Genomic Encyclopedia of Type Strains, Phase IV (KMG-IV): sequencing the most valuable type-strain genomes for metagenomic binning, comparative biology and taxonomic classification.</title>
        <authorList>
            <person name="Goeker M."/>
        </authorList>
    </citation>
    <scope>NUCLEOTIDE SEQUENCE [LARGE SCALE GENOMIC DNA]</scope>
    <source>
        <strain evidence="6 7">DSM 26427</strain>
    </source>
</reference>
<dbReference type="Gene3D" id="2.40.420.20">
    <property type="match status" value="1"/>
</dbReference>
<dbReference type="InterPro" id="IPR006143">
    <property type="entry name" value="RND_pump_MFP"/>
</dbReference>
<comment type="similarity">
    <text evidence="1">Belongs to the membrane fusion protein (MFP) (TC 8.A.1) family.</text>
</comment>